<keyword evidence="1" id="KW-0175">Coiled coil</keyword>
<gene>
    <name evidence="2" type="ORF">NDU88_000511</name>
</gene>
<keyword evidence="3" id="KW-1185">Reference proteome</keyword>
<feature type="coiled-coil region" evidence="1">
    <location>
        <begin position="87"/>
        <end position="114"/>
    </location>
</feature>
<sequence length="156" mass="17566">MSSAKTSRQLLFSEVVAQYHPIAAPETSPAMDHYTVPSCMTQESTMVHILQEVTAVSRQLEGMNTDHTDIASFQDRVKGVEQRLADVEDCLNTILDKEQEHLKLEEKLTDLEDRSCRDNVHIFGFPEYAEEADVKDFLKGLLPSLVGLTFSPLLEL</sequence>
<dbReference type="PANTHER" id="PTHR11505">
    <property type="entry name" value="L1 TRANSPOSABLE ELEMENT-RELATED"/>
    <property type="match status" value="1"/>
</dbReference>
<reference evidence="2" key="1">
    <citation type="journal article" date="2022" name="bioRxiv">
        <title>Sequencing and chromosome-scale assembly of the giantPleurodeles waltlgenome.</title>
        <authorList>
            <person name="Brown T."/>
            <person name="Elewa A."/>
            <person name="Iarovenko S."/>
            <person name="Subramanian E."/>
            <person name="Araus A.J."/>
            <person name="Petzold A."/>
            <person name="Susuki M."/>
            <person name="Suzuki K.-i.T."/>
            <person name="Hayashi T."/>
            <person name="Toyoda A."/>
            <person name="Oliveira C."/>
            <person name="Osipova E."/>
            <person name="Leigh N.D."/>
            <person name="Simon A."/>
            <person name="Yun M.H."/>
        </authorList>
    </citation>
    <scope>NUCLEOTIDE SEQUENCE</scope>
    <source>
        <strain evidence="2">20211129_DDA</strain>
        <tissue evidence="2">Liver</tissue>
    </source>
</reference>
<dbReference type="AlphaFoldDB" id="A0AAV7P4D5"/>
<proteinExistence type="predicted"/>
<evidence type="ECO:0000313" key="2">
    <source>
        <dbReference type="EMBL" id="KAJ1122005.1"/>
    </source>
</evidence>
<evidence type="ECO:0000313" key="3">
    <source>
        <dbReference type="Proteomes" id="UP001066276"/>
    </source>
</evidence>
<comment type="caution">
    <text evidence="2">The sequence shown here is derived from an EMBL/GenBank/DDBJ whole genome shotgun (WGS) entry which is preliminary data.</text>
</comment>
<name>A0AAV7P4D5_PLEWA</name>
<protein>
    <submittedName>
        <fullName evidence="2">Uncharacterized protein</fullName>
    </submittedName>
</protein>
<dbReference type="Proteomes" id="UP001066276">
    <property type="component" value="Chromosome 7"/>
</dbReference>
<accession>A0AAV7P4D5</accession>
<evidence type="ECO:0000256" key="1">
    <source>
        <dbReference type="SAM" id="Coils"/>
    </source>
</evidence>
<dbReference type="EMBL" id="JANPWB010000011">
    <property type="protein sequence ID" value="KAJ1122005.1"/>
    <property type="molecule type" value="Genomic_DNA"/>
</dbReference>
<organism evidence="2 3">
    <name type="scientific">Pleurodeles waltl</name>
    <name type="common">Iberian ribbed newt</name>
    <dbReference type="NCBI Taxonomy" id="8319"/>
    <lineage>
        <taxon>Eukaryota</taxon>
        <taxon>Metazoa</taxon>
        <taxon>Chordata</taxon>
        <taxon>Craniata</taxon>
        <taxon>Vertebrata</taxon>
        <taxon>Euteleostomi</taxon>
        <taxon>Amphibia</taxon>
        <taxon>Batrachia</taxon>
        <taxon>Caudata</taxon>
        <taxon>Salamandroidea</taxon>
        <taxon>Salamandridae</taxon>
        <taxon>Pleurodelinae</taxon>
        <taxon>Pleurodeles</taxon>
    </lineage>
</organism>
<dbReference type="InterPro" id="IPR004244">
    <property type="entry name" value="Transposase_22"/>
</dbReference>